<feature type="region of interest" description="Disordered" evidence="6">
    <location>
        <begin position="81"/>
        <end position="110"/>
    </location>
</feature>
<dbReference type="PANTHER" id="PTHR10783:SF103">
    <property type="entry name" value="SOLUTE CARRIER FAMILY 53 MEMBER 1"/>
    <property type="match status" value="1"/>
</dbReference>
<feature type="transmembrane region" description="Helical" evidence="7">
    <location>
        <begin position="457"/>
        <end position="477"/>
    </location>
</feature>
<keyword evidence="5 7" id="KW-0472">Membrane</keyword>
<keyword evidence="4 7" id="KW-1133">Transmembrane helix</keyword>
<dbReference type="GO" id="GO:0000822">
    <property type="term" value="F:inositol hexakisphosphate binding"/>
    <property type="evidence" value="ECO:0007669"/>
    <property type="project" value="TreeGrafter"/>
</dbReference>
<evidence type="ECO:0000259" key="9">
    <source>
        <dbReference type="PROSITE" id="PS51382"/>
    </source>
</evidence>
<evidence type="ECO:0000256" key="4">
    <source>
        <dbReference type="ARBA" id="ARBA00022989"/>
    </source>
</evidence>
<proteinExistence type="inferred from homology"/>
<evidence type="ECO:0000256" key="3">
    <source>
        <dbReference type="ARBA" id="ARBA00022692"/>
    </source>
</evidence>
<organism evidence="10 11">
    <name type="scientific">Wickerhamiella sorbophila</name>
    <dbReference type="NCBI Taxonomy" id="45607"/>
    <lineage>
        <taxon>Eukaryota</taxon>
        <taxon>Fungi</taxon>
        <taxon>Dikarya</taxon>
        <taxon>Ascomycota</taxon>
        <taxon>Saccharomycotina</taxon>
        <taxon>Dipodascomycetes</taxon>
        <taxon>Dipodascales</taxon>
        <taxon>Trichomonascaceae</taxon>
        <taxon>Wickerhamiella</taxon>
    </lineage>
</organism>
<evidence type="ECO:0000256" key="7">
    <source>
        <dbReference type="SAM" id="Phobius"/>
    </source>
</evidence>
<feature type="transmembrane region" description="Helical" evidence="7">
    <location>
        <begin position="344"/>
        <end position="364"/>
    </location>
</feature>
<evidence type="ECO:0000313" key="10">
    <source>
        <dbReference type="EMBL" id="PRT53246.1"/>
    </source>
</evidence>
<feature type="transmembrane region" description="Helical" evidence="7">
    <location>
        <begin position="610"/>
        <end position="629"/>
    </location>
</feature>
<dbReference type="PANTHER" id="PTHR10783">
    <property type="entry name" value="XENOTROPIC AND POLYTROPIC RETROVIRUS RECEPTOR 1-RELATED"/>
    <property type="match status" value="1"/>
</dbReference>
<dbReference type="GeneID" id="36514615"/>
<evidence type="ECO:0000256" key="1">
    <source>
        <dbReference type="ARBA" id="ARBA00004141"/>
    </source>
</evidence>
<feature type="transmembrane region" description="Helical" evidence="7">
    <location>
        <begin position="384"/>
        <end position="405"/>
    </location>
</feature>
<feature type="transmembrane region" description="Helical" evidence="7">
    <location>
        <begin position="649"/>
        <end position="669"/>
    </location>
</feature>
<evidence type="ECO:0000256" key="6">
    <source>
        <dbReference type="SAM" id="MobiDB-lite"/>
    </source>
</evidence>
<dbReference type="Pfam" id="PF03105">
    <property type="entry name" value="SPX"/>
    <property type="match status" value="2"/>
</dbReference>
<dbReference type="GO" id="GO:0006817">
    <property type="term" value="P:phosphate ion transport"/>
    <property type="evidence" value="ECO:0007669"/>
    <property type="project" value="TreeGrafter"/>
</dbReference>
<dbReference type="GO" id="GO:0005794">
    <property type="term" value="C:Golgi apparatus"/>
    <property type="evidence" value="ECO:0007669"/>
    <property type="project" value="TreeGrafter"/>
</dbReference>
<dbReference type="CDD" id="cd14475">
    <property type="entry name" value="SPX_SYG1_like"/>
    <property type="match status" value="1"/>
</dbReference>
<dbReference type="AlphaFoldDB" id="A0A2T0FE14"/>
<evidence type="ECO:0000259" key="8">
    <source>
        <dbReference type="PROSITE" id="PS51380"/>
    </source>
</evidence>
<dbReference type="Pfam" id="PF03124">
    <property type="entry name" value="EXS"/>
    <property type="match status" value="1"/>
</dbReference>
<comment type="caution">
    <text evidence="10">The sequence shown here is derived from an EMBL/GenBank/DDBJ whole genome shotgun (WGS) entry which is preliminary data.</text>
</comment>
<keyword evidence="3 7" id="KW-0812">Transmembrane</keyword>
<dbReference type="Proteomes" id="UP000238350">
    <property type="component" value="Unassembled WGS sequence"/>
</dbReference>
<dbReference type="GO" id="GO:0016036">
    <property type="term" value="P:cellular response to phosphate starvation"/>
    <property type="evidence" value="ECO:0007669"/>
    <property type="project" value="TreeGrafter"/>
</dbReference>
<dbReference type="EMBL" id="NDIQ01000001">
    <property type="protein sequence ID" value="PRT53246.1"/>
    <property type="molecule type" value="Genomic_DNA"/>
</dbReference>
<evidence type="ECO:0000256" key="5">
    <source>
        <dbReference type="ARBA" id="ARBA00023136"/>
    </source>
</evidence>
<feature type="transmembrane region" description="Helical" evidence="7">
    <location>
        <begin position="426"/>
        <end position="445"/>
    </location>
</feature>
<comment type="similarity">
    <text evidence="2">Belongs to the SYG1 (TC 2.A.94) family.</text>
</comment>
<evidence type="ECO:0000256" key="2">
    <source>
        <dbReference type="ARBA" id="ARBA00009665"/>
    </source>
</evidence>
<protein>
    <submittedName>
        <fullName evidence="10">Protein SYG1</fullName>
    </submittedName>
</protein>
<feature type="compositionally biased region" description="Polar residues" evidence="6">
    <location>
        <begin position="90"/>
        <end position="100"/>
    </location>
</feature>
<dbReference type="PROSITE" id="PS51380">
    <property type="entry name" value="EXS"/>
    <property type="match status" value="1"/>
</dbReference>
<feature type="domain" description="EXS" evidence="8">
    <location>
        <begin position="542"/>
        <end position="730"/>
    </location>
</feature>
<feature type="domain" description="SPX" evidence="9">
    <location>
        <begin position="1"/>
        <end position="292"/>
    </location>
</feature>
<sequence length="793" mass="91847">MRFGRTLDEGIIPEWRAQYLDYDQGKKIIKRLCKGADLPKPAEATPGSFYTDQSYAETNVSLRLPSPALNPRKPSLQFRRSSAVKLAGTSEATGTPSSESITDRSPLLDNDRIRTYGGEASVDGTPAVSQQLPLTTFTRNATDVFFNWLGGEVNKIEEFYREQEKEAVRRGDELKKQIDTLQKHRLLLKKKKQSAVPGPTLAWLDRLEFPSVPKCFSNKNDIDARNSHRDYGFRSEVNYTHAKYMLKRASYDYYQNLLKLKSYRALNETGIRKIVKKFDKTFQTSFLESYMSQTSRYNMHTSKQVDILTEDIIKLYAENFESGHHKYAVEKLQRGEIYDPHNRSVLLTGLLIGAGLPLFIRAIYAGVRDLHRGHEFAVRFYLQIWAGFFFIDLILLLLSLNLYAWQHFRINYMFIFELDRSIAMDYRQFPVLPASFFFTLSLLGWINFDVSAGKFGYYIPCLFLGLLVVAFAAPYPAFWSTRKWAMMALLRLVLSGLYPVEFRDFFVGDIFCSLNYSVSNMALFFCLYGKGSWWDNETEAETCGSSHSRVMGFLNCLPAIWRFLQCWRRFLDTYDWFPHLLNSSKYSATILYNLFLSYVRINEGNVTYRALFIVFAILNAVLSSLWDILMDFSLSIDLRPVLIYPRWAYYVAMFVDPLMRFHWVLYVVYWDQTQQSAKISFIVALIEVVRRFVWVFFRVENEHATNVGQSRAFKDLNLPYFYTDETPTPTQSPTLTQGSSATAIPSSRTQVVCKSDSASPRFTAVQRILRRAHTMDFERRQQVADTDQEDSDG</sequence>
<accession>A0A2T0FE14</accession>
<dbReference type="STRING" id="45607.A0A2T0FE14"/>
<keyword evidence="11" id="KW-1185">Reference proteome</keyword>
<reference evidence="10 11" key="1">
    <citation type="submission" date="2017-04" db="EMBL/GenBank/DDBJ databases">
        <title>Genome sequencing of [Candida] sorbophila.</title>
        <authorList>
            <person name="Ahn J.O."/>
        </authorList>
    </citation>
    <scope>NUCLEOTIDE SEQUENCE [LARGE SCALE GENOMIC DNA]</scope>
    <source>
        <strain evidence="10 11">DS02</strain>
    </source>
</reference>
<name>A0A2T0FE14_9ASCO</name>
<comment type="subcellular location">
    <subcellularLocation>
        <location evidence="1">Membrane</location>
        <topology evidence="1">Multi-pass membrane protein</topology>
    </subcellularLocation>
</comment>
<dbReference type="OrthoDB" id="9970435at2759"/>
<gene>
    <name evidence="10" type="ORF">B9G98_00866</name>
</gene>
<evidence type="ECO:0000313" key="11">
    <source>
        <dbReference type="Proteomes" id="UP000238350"/>
    </source>
</evidence>
<dbReference type="PROSITE" id="PS51382">
    <property type="entry name" value="SPX"/>
    <property type="match status" value="1"/>
</dbReference>
<dbReference type="InterPro" id="IPR004331">
    <property type="entry name" value="SPX_dom"/>
</dbReference>
<dbReference type="InterPro" id="IPR004342">
    <property type="entry name" value="EXS_C"/>
</dbReference>
<dbReference type="GO" id="GO:0005886">
    <property type="term" value="C:plasma membrane"/>
    <property type="evidence" value="ECO:0007669"/>
    <property type="project" value="TreeGrafter"/>
</dbReference>
<dbReference type="RefSeq" id="XP_024663192.1">
    <property type="nucleotide sequence ID" value="XM_024807424.1"/>
</dbReference>